<evidence type="ECO:0000313" key="1">
    <source>
        <dbReference type="EMBL" id="KKJ77075.1"/>
    </source>
</evidence>
<protein>
    <submittedName>
        <fullName evidence="1">Uncharacterized protein</fullName>
    </submittedName>
</protein>
<sequence>MLASGFMTVKDATRFYAPSKAIVVCIVHMAQSLVRQFSKETHIALDFYSDMYVHGRSYFVYLFQKKASPDFVVKLFMLINLSKY</sequence>
<name>A0A0M2RAQ5_9PROT</name>
<accession>A0A0M2RAQ5</accession>
<dbReference type="Proteomes" id="UP000034491">
    <property type="component" value="Unassembled WGS sequence"/>
</dbReference>
<dbReference type="EMBL" id="LANI01000005">
    <property type="protein sequence ID" value="KKJ77075.1"/>
    <property type="molecule type" value="Genomic_DNA"/>
</dbReference>
<proteinExistence type="predicted"/>
<organism evidence="1 2">
    <name type="scientific">Kiloniella litopenaei</name>
    <dbReference type="NCBI Taxonomy" id="1549748"/>
    <lineage>
        <taxon>Bacteria</taxon>
        <taxon>Pseudomonadati</taxon>
        <taxon>Pseudomonadota</taxon>
        <taxon>Alphaproteobacteria</taxon>
        <taxon>Rhodospirillales</taxon>
        <taxon>Kiloniellaceae</taxon>
        <taxon>Kiloniella</taxon>
    </lineage>
</organism>
<keyword evidence="2" id="KW-1185">Reference proteome</keyword>
<dbReference type="STRING" id="1549748.WH95_08315"/>
<dbReference type="AlphaFoldDB" id="A0A0M2RAQ5"/>
<reference evidence="1 2" key="1">
    <citation type="submission" date="2015-03" db="EMBL/GenBank/DDBJ databases">
        <title>Genome sequence of Kiloniella sp. P1-1, isolated from the gut microflora of Pacific white shrimp, Penaeus vannamei.</title>
        <authorList>
            <person name="Shao Z."/>
            <person name="Wang L."/>
            <person name="Li X."/>
        </authorList>
    </citation>
    <scope>NUCLEOTIDE SEQUENCE [LARGE SCALE GENOMIC DNA]</scope>
    <source>
        <strain evidence="1 2">P1-1</strain>
    </source>
</reference>
<evidence type="ECO:0000313" key="2">
    <source>
        <dbReference type="Proteomes" id="UP000034491"/>
    </source>
</evidence>
<gene>
    <name evidence="1" type="ORF">WH95_08315</name>
</gene>
<comment type="caution">
    <text evidence="1">The sequence shown here is derived from an EMBL/GenBank/DDBJ whole genome shotgun (WGS) entry which is preliminary data.</text>
</comment>